<protein>
    <recommendedName>
        <fullName evidence="1">Bacterial repeat domain-containing protein</fullName>
    </recommendedName>
</protein>
<reference evidence="2 3" key="1">
    <citation type="submission" date="2023-03" db="EMBL/GenBank/DDBJ databases">
        <title>Draft genome sequence of Thalassotalea insulae KCTC 62186T.</title>
        <authorList>
            <person name="Sawabe T."/>
        </authorList>
    </citation>
    <scope>NUCLEOTIDE SEQUENCE [LARGE SCALE GENOMIC DNA]</scope>
    <source>
        <strain evidence="2 3">KCTC 62186</strain>
    </source>
</reference>
<dbReference type="Pfam" id="PF18998">
    <property type="entry name" value="Flg_new_2"/>
    <property type="match status" value="2"/>
</dbReference>
<feature type="domain" description="Bacterial repeat" evidence="1">
    <location>
        <begin position="36"/>
        <end position="106"/>
    </location>
</feature>
<proteinExistence type="predicted"/>
<dbReference type="Proteomes" id="UP001157186">
    <property type="component" value="Unassembled WGS sequence"/>
</dbReference>
<sequence length="675" mass="73947">MYKKLLVTSLGFVLIGCGGSSSGEKETSTQPIIKSYEVSASASTGGMITPTNQSIQSGNKATLNISADDEYEIDSVAGCNGSLNDNVYTTSVITADCEVSATFKLKTYTVSATTSDGGVMTPTNQFIQSGHQAILNVSPDEGYEIDSVAGCNGSLSDKVYTTGVITADCEVSATFKLKIYTVSSLIPDGGVLISPVSQTITHGDVAVFNIEQNTGIGKYEISGCSGYIEGSTYTIDAVTSDCQISAEFNGDFLGLSLYPQHEDSSIAVSIDLTQTDVPNTELTFVIYKENNVEYYSSENAGRITYGSIRMPISKKVYRKVVPNLKPDSEYEICMSGINNFKPTGFFGCKKIKTAQKKTENALIVINHDVESEAIALINEWVDKVESKNSHIKLKTHNLQSETTAETIKLYLENEYNSSNLRHVVFIGYDIPSLTTKVSNTDTKLLGLYSSLSEVERGDWHNEDQTNADEVTIAAIKPQDITISTYLHRLINFYDGGLVYPQNVLLADAMIASEKSFVRSDFENLELEIDMVTGFESNIELSEAIRWQDEYSNKLLENEYGLLFIGAHGSRLEHYPCGYECINYNFIKEAEPKVKFTIAISCNIGHVFTENSPMLSYIFGPSSGSLSGLASEVLYFDNGSSARRIIHAFKEREMSIGEVSRIFGFLVVGDPFLTLN</sequence>
<organism evidence="2 3">
    <name type="scientific">Thalassotalea insulae</name>
    <dbReference type="NCBI Taxonomy" id="2056778"/>
    <lineage>
        <taxon>Bacteria</taxon>
        <taxon>Pseudomonadati</taxon>
        <taxon>Pseudomonadota</taxon>
        <taxon>Gammaproteobacteria</taxon>
        <taxon>Alteromonadales</taxon>
        <taxon>Colwelliaceae</taxon>
        <taxon>Thalassotalea</taxon>
    </lineage>
</organism>
<evidence type="ECO:0000259" key="1">
    <source>
        <dbReference type="Pfam" id="PF18998"/>
    </source>
</evidence>
<feature type="domain" description="Bacterial repeat" evidence="1">
    <location>
        <begin position="108"/>
        <end position="177"/>
    </location>
</feature>
<name>A0ABQ6GWD1_9GAMM</name>
<accession>A0ABQ6GWD1</accession>
<keyword evidence="3" id="KW-1185">Reference proteome</keyword>
<dbReference type="EMBL" id="BSST01000001">
    <property type="protein sequence ID" value="GLX80238.1"/>
    <property type="molecule type" value="Genomic_DNA"/>
</dbReference>
<evidence type="ECO:0000313" key="2">
    <source>
        <dbReference type="EMBL" id="GLX80238.1"/>
    </source>
</evidence>
<gene>
    <name evidence="2" type="ORF">tinsulaeT_35780</name>
</gene>
<comment type="caution">
    <text evidence="2">The sequence shown here is derived from an EMBL/GenBank/DDBJ whole genome shotgun (WGS) entry which is preliminary data.</text>
</comment>
<dbReference type="PROSITE" id="PS51257">
    <property type="entry name" value="PROKAR_LIPOPROTEIN"/>
    <property type="match status" value="1"/>
</dbReference>
<dbReference type="RefSeq" id="WP_284246212.1">
    <property type="nucleotide sequence ID" value="NZ_BSST01000001.1"/>
</dbReference>
<dbReference type="InterPro" id="IPR044060">
    <property type="entry name" value="Bacterial_rp_domain"/>
</dbReference>
<evidence type="ECO:0000313" key="3">
    <source>
        <dbReference type="Proteomes" id="UP001157186"/>
    </source>
</evidence>